<gene>
    <name evidence="2" type="ORF">CEE55_17585</name>
</gene>
<dbReference type="EMBL" id="NIXP01000119">
    <property type="protein sequence ID" value="OWR29274.1"/>
    <property type="molecule type" value="Genomic_DNA"/>
</dbReference>
<reference evidence="2 3" key="1">
    <citation type="submission" date="2017-06" db="EMBL/GenBank/DDBJ databases">
        <authorList>
            <person name="Kim H.J."/>
            <person name="Triplett B.A."/>
        </authorList>
    </citation>
    <scope>NUCLEOTIDE SEQUENCE [LARGE SCALE GENOMIC DNA]</scope>
    <source>
        <strain evidence="2 3">S18795</strain>
    </source>
</reference>
<feature type="region of interest" description="Disordered" evidence="1">
    <location>
        <begin position="70"/>
        <end position="95"/>
    </location>
</feature>
<evidence type="ECO:0000313" key="2">
    <source>
        <dbReference type="EMBL" id="OWR29274.1"/>
    </source>
</evidence>
<organism evidence="2 3">
    <name type="scientific">Stenotrophomonas pavanii</name>
    <dbReference type="NCBI Taxonomy" id="487698"/>
    <lineage>
        <taxon>Bacteria</taxon>
        <taxon>Pseudomonadati</taxon>
        <taxon>Pseudomonadota</taxon>
        <taxon>Gammaproteobacteria</taxon>
        <taxon>Lysobacterales</taxon>
        <taxon>Lysobacteraceae</taxon>
        <taxon>Stenotrophomonas</taxon>
    </lineage>
</organism>
<protein>
    <recommendedName>
        <fullName evidence="4">Replication protein</fullName>
    </recommendedName>
</protein>
<accession>A0A246KVI0</accession>
<dbReference type="Proteomes" id="UP000197904">
    <property type="component" value="Unassembled WGS sequence"/>
</dbReference>
<name>A0A246KVI0_9GAMM</name>
<proteinExistence type="predicted"/>
<dbReference type="AlphaFoldDB" id="A0A246KVI0"/>
<evidence type="ECO:0008006" key="4">
    <source>
        <dbReference type="Google" id="ProtNLM"/>
    </source>
</evidence>
<sequence>MQQLPNRGVTVLAAFKIYLKLLESRSKGSSKTLISHRKLVEAMSLPPRDVAAGIDHLVVNRLVHVRQHPTLNTAGHPVNEYDLKGPLNGHGGPTN</sequence>
<evidence type="ECO:0000313" key="3">
    <source>
        <dbReference type="Proteomes" id="UP000197904"/>
    </source>
</evidence>
<evidence type="ECO:0000256" key="1">
    <source>
        <dbReference type="SAM" id="MobiDB-lite"/>
    </source>
</evidence>
<comment type="caution">
    <text evidence="2">The sequence shown here is derived from an EMBL/GenBank/DDBJ whole genome shotgun (WGS) entry which is preliminary data.</text>
</comment>